<comment type="subcellular location">
    <subcellularLocation>
        <location evidence="1">Cell membrane</location>
        <topology evidence="1">Multi-pass membrane protein</topology>
    </subcellularLocation>
</comment>
<keyword evidence="10" id="KW-1185">Reference proteome</keyword>
<sequence length="469" mass="50605">MPEPTKGKNSNIELVLGDHKKAIKQLAWPMMVSMFLIMAYNLADGIWVAGLGADALAAIGFITPLFMILVGLGNGIGAGANSVIARFIGSKNYEEANNTAAHSLVLTLIISILGAIIMCLILPQILEVMGAGSSTQTALEYGYIIFGLMIVFIYSNVGTALLRSEGDVKRAMYAMAVTAILNIILDPIFIYVMGMGISGAAWATVLSATVSCFVLIYWMHYKKDTYLDISFKNFHYETKLVTGILNIAIPSTAENLIFSILGIVENWILVTTAGTVAVAAYTAALRLIQLANIPLMGFGTALLTVAGAAYGARNYIKVKNSFTYTLKLGLISATIMAILFFIFAPQISMVFAYSSSASLAPMIAEIIRIMIIFIYSICLGMISAMIFQGVGKGTTSLCLTIIRSLLCEVILSYLFGIVFGWGAYGVYFGVTIGGLIGGFISFGWASLYIRRLIKNYDADPEIENIDKTE</sequence>
<feature type="transmembrane region" description="Helical" evidence="7">
    <location>
        <begin position="55"/>
        <end position="84"/>
    </location>
</feature>
<reference evidence="8 10" key="2">
    <citation type="journal article" date="2017" name="BMC Genomics">
        <title>Genomic analysis of methanogenic archaea reveals a shift towards energy conservation.</title>
        <authorList>
            <person name="Gilmore S.P."/>
            <person name="Henske J.K."/>
            <person name="Sexton J.A."/>
            <person name="Solomon K.V."/>
            <person name="Seppala S."/>
            <person name="Yoo J.I."/>
            <person name="Huyett L.M."/>
            <person name="Pressman A."/>
            <person name="Cogan J.Z."/>
            <person name="Kivenson V."/>
            <person name="Peng X."/>
            <person name="Tan Y."/>
            <person name="Valentine D.L."/>
            <person name="O'Malley M.A."/>
        </authorList>
    </citation>
    <scope>NUCLEOTIDE SEQUENCE [LARGE SCALE GENOMIC DNA]</scope>
    <source>
        <strain evidence="8 10">1R-7</strain>
    </source>
</reference>
<dbReference type="OrthoDB" id="214119at2157"/>
<dbReference type="EMBL" id="LWMS01000042">
    <property type="protein sequence ID" value="PWL07897.1"/>
    <property type="molecule type" value="Genomic_DNA"/>
</dbReference>
<feature type="transmembrane region" description="Helical" evidence="7">
    <location>
        <begin position="427"/>
        <end position="449"/>
    </location>
</feature>
<feature type="transmembrane region" description="Helical" evidence="7">
    <location>
        <begin position="328"/>
        <end position="354"/>
    </location>
</feature>
<feature type="transmembrane region" description="Helical" evidence="7">
    <location>
        <begin position="399"/>
        <end position="421"/>
    </location>
</feature>
<dbReference type="InterPro" id="IPR048279">
    <property type="entry name" value="MdtK-like"/>
</dbReference>
<dbReference type="PANTHER" id="PTHR43549:SF2">
    <property type="entry name" value="MULTIDRUG RESISTANCE PROTEIN NORM-RELATED"/>
    <property type="match status" value="1"/>
</dbReference>
<dbReference type="GO" id="GO:0005886">
    <property type="term" value="C:plasma membrane"/>
    <property type="evidence" value="ECO:0007669"/>
    <property type="project" value="UniProtKB-SubCell"/>
</dbReference>
<name>A0A2A2HDF8_9EURY</name>
<dbReference type="Pfam" id="PF01554">
    <property type="entry name" value="MatE"/>
    <property type="match status" value="2"/>
</dbReference>
<feature type="transmembrane region" description="Helical" evidence="7">
    <location>
        <begin position="174"/>
        <end position="194"/>
    </location>
</feature>
<feature type="transmembrane region" description="Helical" evidence="7">
    <location>
        <begin position="104"/>
        <end position="126"/>
    </location>
</feature>
<dbReference type="GO" id="GO:0015297">
    <property type="term" value="F:antiporter activity"/>
    <property type="evidence" value="ECO:0007669"/>
    <property type="project" value="InterPro"/>
</dbReference>
<protein>
    <submittedName>
        <fullName evidence="8">MATE family efflux transporter</fullName>
    </submittedName>
    <submittedName>
        <fullName evidence="9">Multidrug export protein MepA</fullName>
    </submittedName>
</protein>
<reference evidence="9 11" key="1">
    <citation type="submission" date="2016-04" db="EMBL/GenBank/DDBJ databases">
        <title>Genome sequence of Methanosphaera cuniculi DSM 4103.</title>
        <authorList>
            <person name="Poehlein A."/>
            <person name="Seedorf H."/>
            <person name="Daniel R."/>
        </authorList>
    </citation>
    <scope>NUCLEOTIDE SEQUENCE [LARGE SCALE GENOMIC DNA]</scope>
    <source>
        <strain evidence="9 11">DSM 4103</strain>
    </source>
</reference>
<keyword evidence="4 7" id="KW-0812">Transmembrane</keyword>
<gene>
    <name evidence="9" type="primary">mepA_3</name>
    <name evidence="8" type="ORF">ASJ82_00315</name>
    <name evidence="9" type="ORF">MSCUN_11400</name>
</gene>
<evidence type="ECO:0000313" key="10">
    <source>
        <dbReference type="Proteomes" id="UP000217528"/>
    </source>
</evidence>
<evidence type="ECO:0000256" key="1">
    <source>
        <dbReference type="ARBA" id="ARBA00004651"/>
    </source>
</evidence>
<dbReference type="Proteomes" id="UP000246004">
    <property type="component" value="Unassembled WGS sequence"/>
</dbReference>
<feature type="transmembrane region" description="Helical" evidence="7">
    <location>
        <begin position="267"/>
        <end position="289"/>
    </location>
</feature>
<keyword evidence="2" id="KW-0813">Transport</keyword>
<dbReference type="PANTHER" id="PTHR43549">
    <property type="entry name" value="MULTIDRUG RESISTANCE PROTEIN YPNP-RELATED"/>
    <property type="match status" value="1"/>
</dbReference>
<keyword evidence="3" id="KW-1003">Cell membrane</keyword>
<evidence type="ECO:0000256" key="5">
    <source>
        <dbReference type="ARBA" id="ARBA00022989"/>
    </source>
</evidence>
<feature type="transmembrane region" description="Helical" evidence="7">
    <location>
        <begin position="26"/>
        <end position="43"/>
    </location>
</feature>
<feature type="transmembrane region" description="Helical" evidence="7">
    <location>
        <begin position="295"/>
        <end position="316"/>
    </location>
</feature>
<dbReference type="GO" id="GO:0042910">
    <property type="term" value="F:xenobiotic transmembrane transporter activity"/>
    <property type="evidence" value="ECO:0007669"/>
    <property type="project" value="InterPro"/>
</dbReference>
<dbReference type="InterPro" id="IPR052031">
    <property type="entry name" value="Membrane_Transporter-Flippase"/>
</dbReference>
<accession>A0A2A2HDF8</accession>
<evidence type="ECO:0000256" key="2">
    <source>
        <dbReference type="ARBA" id="ARBA00022448"/>
    </source>
</evidence>
<keyword evidence="5 7" id="KW-1133">Transmembrane helix</keyword>
<evidence type="ECO:0000313" key="11">
    <source>
        <dbReference type="Proteomes" id="UP000246004"/>
    </source>
</evidence>
<evidence type="ECO:0000256" key="3">
    <source>
        <dbReference type="ARBA" id="ARBA00022475"/>
    </source>
</evidence>
<dbReference type="NCBIfam" id="TIGR00797">
    <property type="entry name" value="matE"/>
    <property type="match status" value="1"/>
</dbReference>
<feature type="transmembrane region" description="Helical" evidence="7">
    <location>
        <begin position="200"/>
        <end position="219"/>
    </location>
</feature>
<keyword evidence="6 7" id="KW-0472">Membrane</keyword>
<proteinExistence type="predicted"/>
<evidence type="ECO:0000313" key="9">
    <source>
        <dbReference type="EMBL" id="PWL07897.1"/>
    </source>
</evidence>
<feature type="transmembrane region" description="Helical" evidence="7">
    <location>
        <begin position="366"/>
        <end position="387"/>
    </location>
</feature>
<evidence type="ECO:0000313" key="8">
    <source>
        <dbReference type="EMBL" id="PAV07326.1"/>
    </source>
</evidence>
<evidence type="ECO:0000256" key="6">
    <source>
        <dbReference type="ARBA" id="ARBA00023136"/>
    </source>
</evidence>
<evidence type="ECO:0000256" key="4">
    <source>
        <dbReference type="ARBA" id="ARBA00022692"/>
    </source>
</evidence>
<dbReference type="RefSeq" id="WP_095608696.1">
    <property type="nucleotide sequence ID" value="NZ_LMVN01000019.1"/>
</dbReference>
<feature type="transmembrane region" description="Helical" evidence="7">
    <location>
        <begin position="141"/>
        <end position="162"/>
    </location>
</feature>
<evidence type="ECO:0000256" key="7">
    <source>
        <dbReference type="SAM" id="Phobius"/>
    </source>
</evidence>
<dbReference type="AlphaFoldDB" id="A0A2A2HDF8"/>
<organism evidence="8 10">
    <name type="scientific">Methanosphaera cuniculi</name>
    <dbReference type="NCBI Taxonomy" id="1077256"/>
    <lineage>
        <taxon>Archaea</taxon>
        <taxon>Methanobacteriati</taxon>
        <taxon>Methanobacteriota</taxon>
        <taxon>Methanomada group</taxon>
        <taxon>Methanobacteria</taxon>
        <taxon>Methanobacteriales</taxon>
        <taxon>Methanobacteriaceae</taxon>
        <taxon>Methanosphaera</taxon>
    </lineage>
</organism>
<dbReference type="CDD" id="cd13147">
    <property type="entry name" value="MATE_MJ0709_like"/>
    <property type="match status" value="1"/>
</dbReference>
<comment type="caution">
    <text evidence="8">The sequence shown here is derived from an EMBL/GenBank/DDBJ whole genome shotgun (WGS) entry which is preliminary data.</text>
</comment>
<dbReference type="EMBL" id="LMVN01000019">
    <property type="protein sequence ID" value="PAV07326.1"/>
    <property type="molecule type" value="Genomic_DNA"/>
</dbReference>
<dbReference type="Proteomes" id="UP000217528">
    <property type="component" value="Unassembled WGS sequence"/>
</dbReference>
<dbReference type="PIRSF" id="PIRSF006603">
    <property type="entry name" value="DinF"/>
    <property type="match status" value="1"/>
</dbReference>
<dbReference type="InterPro" id="IPR002528">
    <property type="entry name" value="MATE_fam"/>
</dbReference>